<feature type="compositionally biased region" description="Basic and acidic residues" evidence="1">
    <location>
        <begin position="10"/>
        <end position="20"/>
    </location>
</feature>
<dbReference type="EMBL" id="JAMKFB020000258">
    <property type="protein sequence ID" value="KAL0151074.1"/>
    <property type="molecule type" value="Genomic_DNA"/>
</dbReference>
<dbReference type="PANTHER" id="PTHR33050:SF7">
    <property type="entry name" value="RIBONUCLEASE H"/>
    <property type="match status" value="1"/>
</dbReference>
<dbReference type="SUPFAM" id="SSF53098">
    <property type="entry name" value="Ribonuclease H-like"/>
    <property type="match status" value="1"/>
</dbReference>
<reference evidence="3 4" key="1">
    <citation type="submission" date="2024-05" db="EMBL/GenBank/DDBJ databases">
        <title>Genome sequencing and assembly of Indian major carp, Cirrhinus mrigala (Hamilton, 1822).</title>
        <authorList>
            <person name="Mohindra V."/>
            <person name="Chowdhury L.M."/>
            <person name="Lal K."/>
            <person name="Jena J.K."/>
        </authorList>
    </citation>
    <scope>NUCLEOTIDE SEQUENCE [LARGE SCALE GENOMIC DNA]</scope>
    <source>
        <strain evidence="3">CM1030</strain>
        <tissue evidence="3">Blood</tissue>
    </source>
</reference>
<feature type="non-terminal residue" evidence="3">
    <location>
        <position position="668"/>
    </location>
</feature>
<feature type="compositionally biased region" description="Polar residues" evidence="1">
    <location>
        <begin position="222"/>
        <end position="232"/>
    </location>
</feature>
<feature type="region of interest" description="Disordered" evidence="1">
    <location>
        <begin position="196"/>
        <end position="252"/>
    </location>
</feature>
<protein>
    <recommendedName>
        <fullName evidence="2">RNase H type-1 domain-containing protein</fullName>
    </recommendedName>
</protein>
<dbReference type="Gene3D" id="3.30.420.10">
    <property type="entry name" value="Ribonuclease H-like superfamily/Ribonuclease H"/>
    <property type="match status" value="1"/>
</dbReference>
<dbReference type="CDD" id="cd09275">
    <property type="entry name" value="RNase_HI_RT_DIRS1"/>
    <property type="match status" value="1"/>
</dbReference>
<dbReference type="PANTHER" id="PTHR33050">
    <property type="entry name" value="REVERSE TRANSCRIPTASE DOMAIN-CONTAINING PROTEIN"/>
    <property type="match status" value="1"/>
</dbReference>
<evidence type="ECO:0000313" key="4">
    <source>
        <dbReference type="Proteomes" id="UP001529510"/>
    </source>
</evidence>
<keyword evidence="4" id="KW-1185">Reference proteome</keyword>
<evidence type="ECO:0000259" key="2">
    <source>
        <dbReference type="PROSITE" id="PS50879"/>
    </source>
</evidence>
<dbReference type="PROSITE" id="PS50879">
    <property type="entry name" value="RNASE_H_1"/>
    <property type="match status" value="1"/>
</dbReference>
<dbReference type="InterPro" id="IPR036397">
    <property type="entry name" value="RNaseH_sf"/>
</dbReference>
<feature type="region of interest" description="Disordered" evidence="1">
    <location>
        <begin position="1"/>
        <end position="38"/>
    </location>
</feature>
<dbReference type="InterPro" id="IPR052055">
    <property type="entry name" value="Hepadnavirus_pol/RT"/>
</dbReference>
<dbReference type="AlphaFoldDB" id="A0ABD0MQ44"/>
<accession>A0ABD0MQ44</accession>
<feature type="compositionally biased region" description="Acidic residues" evidence="1">
    <location>
        <begin position="97"/>
        <end position="106"/>
    </location>
</feature>
<feature type="compositionally biased region" description="Polar residues" evidence="1">
    <location>
        <begin position="196"/>
        <end position="211"/>
    </location>
</feature>
<feature type="domain" description="RNase H type-1" evidence="2">
    <location>
        <begin position="410"/>
        <end position="535"/>
    </location>
</feature>
<feature type="compositionally biased region" description="Polar residues" evidence="1">
    <location>
        <begin position="110"/>
        <end position="120"/>
    </location>
</feature>
<dbReference type="InterPro" id="IPR012337">
    <property type="entry name" value="RNaseH-like_sf"/>
</dbReference>
<dbReference type="Proteomes" id="UP001529510">
    <property type="component" value="Unassembled WGS sequence"/>
</dbReference>
<proteinExistence type="predicted"/>
<gene>
    <name evidence="3" type="ORF">M9458_053587</name>
</gene>
<sequence length="668" mass="73403">MPAGKQPLQSERDPQEEGVKRKQARKRKHVEGDIGHLQKQMQGMQETLNTLLEAQQWTAEPQDLELPLLKRSCRHPDELSVTASGVFGRDENAGPSDPEDISESEMGDSASETSETTSLDPSDKAVISRAAEPRRQIWLSQANLLDQDCMAVTAAPLVPGEVFGPPAEAALEQSRRTRELTRSVVRAPVNRGLRTSAGNSNWARAESSSQAFVGHRRAAAQGVSTRPSQGARQSFRRSRQAESSSTRPTYCQLPGRLDNLLSYRAAGQEQHKDGLSPLAQIGTDTEQQKELSHSHKGSDIPRLDFEFEYNESIFDSTEAVSVEGVPVRVPQKGACYSDVGSETAWPNGGSQSGGAIRFASHAPITAMAGKVQSKSMNGQRMIPRDQDCLPAVKWWLSTPGLKEGVKLGPQCSRETITTDASQAGWGAVWRGNPVQGKWDAPWIGVHINLLELEAVFRALIHFLPQLQEKQVIIRSDSTSVVSYINHQGGVRSISLHRKAQDLLLWAHARGVSLRAVHLPGEDNVAADLLSRGGPRPGEWRLHPAVVQAIWLRFGKAKVDLFATQETTHCPLWYSMVGPRGPLGVDALANEWPPVLLYAFPPFPLLPAVIAKVRYAKAKVLLVAPDWPQQSWMPDLIALLKGSPWHLPVRRDMLSQARGQISHPNPGKY</sequence>
<dbReference type="InterPro" id="IPR002156">
    <property type="entry name" value="RNaseH_domain"/>
</dbReference>
<comment type="caution">
    <text evidence="3">The sequence shown here is derived from an EMBL/GenBank/DDBJ whole genome shotgun (WGS) entry which is preliminary data.</text>
</comment>
<feature type="region of interest" description="Disordered" evidence="1">
    <location>
        <begin position="81"/>
        <end position="126"/>
    </location>
</feature>
<evidence type="ECO:0000313" key="3">
    <source>
        <dbReference type="EMBL" id="KAL0151074.1"/>
    </source>
</evidence>
<organism evidence="3 4">
    <name type="scientific">Cirrhinus mrigala</name>
    <name type="common">Mrigala</name>
    <dbReference type="NCBI Taxonomy" id="683832"/>
    <lineage>
        <taxon>Eukaryota</taxon>
        <taxon>Metazoa</taxon>
        <taxon>Chordata</taxon>
        <taxon>Craniata</taxon>
        <taxon>Vertebrata</taxon>
        <taxon>Euteleostomi</taxon>
        <taxon>Actinopterygii</taxon>
        <taxon>Neopterygii</taxon>
        <taxon>Teleostei</taxon>
        <taxon>Ostariophysi</taxon>
        <taxon>Cypriniformes</taxon>
        <taxon>Cyprinidae</taxon>
        <taxon>Labeoninae</taxon>
        <taxon>Labeonini</taxon>
        <taxon>Cirrhinus</taxon>
    </lineage>
</organism>
<evidence type="ECO:0000256" key="1">
    <source>
        <dbReference type="SAM" id="MobiDB-lite"/>
    </source>
</evidence>
<name>A0ABD0MQ44_CIRMR</name>